<evidence type="ECO:0008006" key="2">
    <source>
        <dbReference type="Google" id="ProtNLM"/>
    </source>
</evidence>
<evidence type="ECO:0000313" key="1">
    <source>
        <dbReference type="EMBL" id="RCV10751.1"/>
    </source>
</evidence>
<gene>
    <name evidence="1" type="ORF">SETIT_2G133800v2</name>
</gene>
<reference evidence="1" key="2">
    <citation type="submission" date="2015-07" db="EMBL/GenBank/DDBJ databases">
        <authorList>
            <person name="Noorani M."/>
        </authorList>
    </citation>
    <scope>NUCLEOTIDE SEQUENCE</scope>
    <source>
        <strain evidence="1">Yugu1</strain>
    </source>
</reference>
<sequence>MIWIGTNDSISSTPASQSTFCTNFTNGRSYFHI</sequence>
<name>A0A368PY92_SETIT</name>
<dbReference type="AlphaFoldDB" id="A0A368PY92"/>
<accession>A0A368PY92</accession>
<dbReference type="EMBL" id="CM003529">
    <property type="protein sequence ID" value="RCV10751.1"/>
    <property type="molecule type" value="Genomic_DNA"/>
</dbReference>
<organism evidence="1">
    <name type="scientific">Setaria italica</name>
    <name type="common">Foxtail millet</name>
    <name type="synonym">Panicum italicum</name>
    <dbReference type="NCBI Taxonomy" id="4555"/>
    <lineage>
        <taxon>Eukaryota</taxon>
        <taxon>Viridiplantae</taxon>
        <taxon>Streptophyta</taxon>
        <taxon>Embryophyta</taxon>
        <taxon>Tracheophyta</taxon>
        <taxon>Spermatophyta</taxon>
        <taxon>Magnoliopsida</taxon>
        <taxon>Liliopsida</taxon>
        <taxon>Poales</taxon>
        <taxon>Poaceae</taxon>
        <taxon>PACMAD clade</taxon>
        <taxon>Panicoideae</taxon>
        <taxon>Panicodae</taxon>
        <taxon>Paniceae</taxon>
        <taxon>Cenchrinae</taxon>
        <taxon>Setaria</taxon>
    </lineage>
</organism>
<dbReference type="OrthoDB" id="626690at2759"/>
<reference evidence="1" key="1">
    <citation type="journal article" date="2012" name="Nat. Biotechnol.">
        <title>Reference genome sequence of the model plant Setaria.</title>
        <authorList>
            <person name="Bennetzen J.L."/>
            <person name="Schmutz J."/>
            <person name="Wang H."/>
            <person name="Percifield R."/>
            <person name="Hawkins J."/>
            <person name="Pontaroli A.C."/>
            <person name="Estep M."/>
            <person name="Feng L."/>
            <person name="Vaughn J.N."/>
            <person name="Grimwood J."/>
            <person name="Jenkins J."/>
            <person name="Barry K."/>
            <person name="Lindquist E."/>
            <person name="Hellsten U."/>
            <person name="Deshpande S."/>
            <person name="Wang X."/>
            <person name="Wu X."/>
            <person name="Mitros T."/>
            <person name="Triplett J."/>
            <person name="Yang X."/>
            <person name="Ye C.Y."/>
            <person name="Mauro-Herrera M."/>
            <person name="Wang L."/>
            <person name="Li P."/>
            <person name="Sharma M."/>
            <person name="Sharma R."/>
            <person name="Ronald P.C."/>
            <person name="Panaud O."/>
            <person name="Kellogg E.A."/>
            <person name="Brutnell T.P."/>
            <person name="Doust A.N."/>
            <person name="Tuskan G.A."/>
            <person name="Rokhsar D."/>
            <person name="Devos K.M."/>
        </authorList>
    </citation>
    <scope>NUCLEOTIDE SEQUENCE [LARGE SCALE GENOMIC DNA]</scope>
    <source>
        <strain evidence="1">Yugu1</strain>
    </source>
</reference>
<proteinExistence type="predicted"/>
<protein>
    <recommendedName>
        <fullName evidence="2">Ribosomal protein L36</fullName>
    </recommendedName>
</protein>